<evidence type="ECO:0000313" key="2">
    <source>
        <dbReference type="Proteomes" id="UP000247591"/>
    </source>
</evidence>
<comment type="caution">
    <text evidence="1">The sequence shown here is derived from an EMBL/GenBank/DDBJ whole genome shotgun (WGS) entry which is preliminary data.</text>
</comment>
<keyword evidence="2" id="KW-1185">Reference proteome</keyword>
<sequence length="101" mass="10328">MALKAGARLRSQIDTTEVVVIKPPAGDEVLTCGGQPMIEVSQTPAEGLTSETGAGTQIGKRYTCSSDAQLEVLVTKAGSADLSLGATTLARKEAKPLPASD</sequence>
<dbReference type="AlphaFoldDB" id="A0A318RI19"/>
<dbReference type="EMBL" id="QJSP01000007">
    <property type="protein sequence ID" value="PYE16939.1"/>
    <property type="molecule type" value="Genomic_DNA"/>
</dbReference>
<dbReference type="RefSeq" id="WP_084836539.1">
    <property type="nucleotide sequence ID" value="NZ_QJSP01000007.1"/>
</dbReference>
<evidence type="ECO:0000313" key="1">
    <source>
        <dbReference type="EMBL" id="PYE16939.1"/>
    </source>
</evidence>
<dbReference type="Proteomes" id="UP000247591">
    <property type="component" value="Unassembled WGS sequence"/>
</dbReference>
<gene>
    <name evidence="1" type="ORF">DFR67_107184</name>
</gene>
<accession>A0A318RI19</accession>
<protein>
    <submittedName>
        <fullName evidence="1">Uncharacterized protein</fullName>
    </submittedName>
</protein>
<reference evidence="1 2" key="1">
    <citation type="submission" date="2018-06" db="EMBL/GenBank/DDBJ databases">
        <title>Genomic Encyclopedia of Type Strains, Phase IV (KMG-IV): sequencing the most valuable type-strain genomes for metagenomic binning, comparative biology and taxonomic classification.</title>
        <authorList>
            <person name="Goeker M."/>
        </authorList>
    </citation>
    <scope>NUCLEOTIDE SEQUENCE [LARGE SCALE GENOMIC DNA]</scope>
    <source>
        <strain evidence="1 2">DSM 45521</strain>
    </source>
</reference>
<proteinExistence type="predicted"/>
<dbReference type="OrthoDB" id="4378118at2"/>
<organism evidence="1 2">
    <name type="scientific">Williamsia limnetica</name>
    <dbReference type="NCBI Taxonomy" id="882452"/>
    <lineage>
        <taxon>Bacteria</taxon>
        <taxon>Bacillati</taxon>
        <taxon>Actinomycetota</taxon>
        <taxon>Actinomycetes</taxon>
        <taxon>Mycobacteriales</taxon>
        <taxon>Nocardiaceae</taxon>
        <taxon>Williamsia</taxon>
    </lineage>
</organism>
<name>A0A318RI19_WILLI</name>